<dbReference type="GeneID" id="112904948"/>
<protein>
    <submittedName>
        <fullName evidence="3">Uncharacterized protein LOC112904948</fullName>
    </submittedName>
</protein>
<evidence type="ECO:0000256" key="1">
    <source>
        <dbReference type="SAM" id="SignalP"/>
    </source>
</evidence>
<gene>
    <name evidence="3" type="primary">LOC112904948</name>
</gene>
<keyword evidence="2" id="KW-1185">Reference proteome</keyword>
<proteinExistence type="predicted"/>
<name>A0A7F5R7X5_AGRPL</name>
<dbReference type="Pfam" id="PF12259">
    <property type="entry name" value="Baculo_F"/>
    <property type="match status" value="2"/>
</dbReference>
<dbReference type="Proteomes" id="UP000192223">
    <property type="component" value="Unplaced"/>
</dbReference>
<evidence type="ECO:0000313" key="2">
    <source>
        <dbReference type="Proteomes" id="UP000192223"/>
    </source>
</evidence>
<dbReference type="OrthoDB" id="6628329at2759"/>
<sequence>MKAIIHTIIIPFLFHFSQSYTITAINSSSGIFYNHLGKAKVTNQKFTLLTFVNVSHIDNHIQTINMLYYKSLGICNKLTSKHIDFHCQNQLQYINTKLKFIKNDYNIIAHQVIGNRKKRGLVDGIGDAFKWLFGTPDAEDAQFYTDSIKSLIGNQKQTELLMQQQVRIVQSTISNFNNSLQILNQNTKTLNENIMKFDEFISQTNSFEEKLQLENQISQHIITLVEMTDEVQNILGKYIDGLSLVNKGIISYHILNPEDLRSELKTISIRHNLPLEPTLENALVYFKLMKIKAFIKNELLVIAFEIPIVNSLLYDLYGLYPLFTPHQSDPYLFSYIEPSKPYILLSVTRTVFSSLNNLQKCQEYLPNQWLCDQVTISKRIDHPICEIQLFFKEVNHIPKNCQVKHIYADTELWHKINNNKWIYVLSKPTRTNILC</sequence>
<accession>A0A7F5R7X5</accession>
<feature type="signal peptide" evidence="1">
    <location>
        <begin position="1"/>
        <end position="19"/>
    </location>
</feature>
<dbReference type="AlphaFoldDB" id="A0A7F5R7X5"/>
<keyword evidence="1" id="KW-0732">Signal</keyword>
<dbReference type="KEGG" id="apln:112904948"/>
<feature type="chain" id="PRO_5028906906" evidence="1">
    <location>
        <begin position="20"/>
        <end position="435"/>
    </location>
</feature>
<organism evidence="2 3">
    <name type="scientific">Agrilus planipennis</name>
    <name type="common">Emerald ash borer</name>
    <name type="synonym">Agrilus marcopoli</name>
    <dbReference type="NCBI Taxonomy" id="224129"/>
    <lineage>
        <taxon>Eukaryota</taxon>
        <taxon>Metazoa</taxon>
        <taxon>Ecdysozoa</taxon>
        <taxon>Arthropoda</taxon>
        <taxon>Hexapoda</taxon>
        <taxon>Insecta</taxon>
        <taxon>Pterygota</taxon>
        <taxon>Neoptera</taxon>
        <taxon>Endopterygota</taxon>
        <taxon>Coleoptera</taxon>
        <taxon>Polyphaga</taxon>
        <taxon>Elateriformia</taxon>
        <taxon>Buprestoidea</taxon>
        <taxon>Buprestidae</taxon>
        <taxon>Agrilinae</taxon>
        <taxon>Agrilus</taxon>
    </lineage>
</organism>
<reference evidence="3" key="1">
    <citation type="submission" date="2025-08" db="UniProtKB">
        <authorList>
            <consortium name="RefSeq"/>
        </authorList>
    </citation>
    <scope>IDENTIFICATION</scope>
    <source>
        <tissue evidence="3">Entire body</tissue>
    </source>
</reference>
<dbReference type="InParanoid" id="A0A7F5R7X5"/>
<dbReference type="InterPro" id="IPR022048">
    <property type="entry name" value="Envelope_fusion-like"/>
</dbReference>
<evidence type="ECO:0000313" key="3">
    <source>
        <dbReference type="RefSeq" id="XP_025832059.1"/>
    </source>
</evidence>
<dbReference type="RefSeq" id="XP_025832059.1">
    <property type="nucleotide sequence ID" value="XM_025976274.1"/>
</dbReference>